<keyword evidence="2" id="KW-0833">Ubl conjugation pathway</keyword>
<evidence type="ECO:0000313" key="7">
    <source>
        <dbReference type="EMBL" id="KAL1635006.1"/>
    </source>
</evidence>
<reference evidence="7 8" key="1">
    <citation type="journal article" date="2023" name="Plant Dis.">
        <title>First Report of Diplodia intermedia Causing Canker and Dieback Diseases on Apple Trees in Canada.</title>
        <authorList>
            <person name="Ellouze W."/>
            <person name="Ilyukhin E."/>
            <person name="Sulman M."/>
            <person name="Ali S."/>
        </authorList>
    </citation>
    <scope>NUCLEOTIDE SEQUENCE [LARGE SCALE GENOMIC DNA]</scope>
    <source>
        <strain evidence="7 8">M45-28</strain>
    </source>
</reference>
<dbReference type="SUPFAM" id="SSF81382">
    <property type="entry name" value="Skp1 dimerisation domain-like"/>
    <property type="match status" value="1"/>
</dbReference>
<evidence type="ECO:0000256" key="2">
    <source>
        <dbReference type="ARBA" id="ARBA00022786"/>
    </source>
</evidence>
<organism evidence="7 8">
    <name type="scientific">Diplodia intermedia</name>
    <dbReference type="NCBI Taxonomy" id="856260"/>
    <lineage>
        <taxon>Eukaryota</taxon>
        <taxon>Fungi</taxon>
        <taxon>Dikarya</taxon>
        <taxon>Ascomycota</taxon>
        <taxon>Pezizomycotina</taxon>
        <taxon>Dothideomycetes</taxon>
        <taxon>Dothideomycetes incertae sedis</taxon>
        <taxon>Botryosphaeriales</taxon>
        <taxon>Botryosphaeriaceae</taxon>
        <taxon>Diplodia</taxon>
    </lineage>
</organism>
<dbReference type="Gene3D" id="3.30.710.10">
    <property type="entry name" value="Potassium Channel Kv1.1, Chain A"/>
    <property type="match status" value="1"/>
</dbReference>
<dbReference type="Pfam" id="PF01466">
    <property type="entry name" value="Skp1"/>
    <property type="match status" value="1"/>
</dbReference>
<dbReference type="Pfam" id="PF03931">
    <property type="entry name" value="Skp1_POZ"/>
    <property type="match status" value="1"/>
</dbReference>
<feature type="domain" description="SKP1 component dimerisation" evidence="5">
    <location>
        <begin position="442"/>
        <end position="469"/>
    </location>
</feature>
<evidence type="ECO:0000256" key="3">
    <source>
        <dbReference type="ARBA" id="ARBA00045385"/>
    </source>
</evidence>
<accession>A0ABR3T6K7</accession>
<proteinExistence type="inferred from homology"/>
<evidence type="ECO:0000256" key="4">
    <source>
        <dbReference type="SAM" id="MobiDB-lite"/>
    </source>
</evidence>
<evidence type="ECO:0000259" key="6">
    <source>
        <dbReference type="Pfam" id="PF03931"/>
    </source>
</evidence>
<evidence type="ECO:0000256" key="1">
    <source>
        <dbReference type="ARBA" id="ARBA00009993"/>
    </source>
</evidence>
<dbReference type="EMBL" id="JAKEKT020000123">
    <property type="protein sequence ID" value="KAL1635006.1"/>
    <property type="molecule type" value="Genomic_DNA"/>
</dbReference>
<keyword evidence="8" id="KW-1185">Reference proteome</keyword>
<evidence type="ECO:0000313" key="8">
    <source>
        <dbReference type="Proteomes" id="UP001521184"/>
    </source>
</evidence>
<evidence type="ECO:0000259" key="5">
    <source>
        <dbReference type="Pfam" id="PF01466"/>
    </source>
</evidence>
<dbReference type="PANTHER" id="PTHR11165">
    <property type="entry name" value="SKP1"/>
    <property type="match status" value="1"/>
</dbReference>
<dbReference type="InterPro" id="IPR016073">
    <property type="entry name" value="Skp1_comp_POZ"/>
</dbReference>
<feature type="region of interest" description="Disordered" evidence="4">
    <location>
        <begin position="478"/>
        <end position="500"/>
    </location>
</feature>
<dbReference type="InterPro" id="IPR001232">
    <property type="entry name" value="SKP1-like"/>
</dbReference>
<evidence type="ECO:0008006" key="9">
    <source>
        <dbReference type="Google" id="ProtNLM"/>
    </source>
</evidence>
<comment type="function">
    <text evidence="3">Essential component of the SCF (SKP1-CUL1-F-box protein) E3 ubiquitin ligase complexes, which mediate the ubiquitination and subsequent proteasomal degradation of target proteins. Controls sulfur metabolite repression, probably by mediating the inactivation or degradation of the metR transcription factor.</text>
</comment>
<feature type="compositionally biased region" description="Pro residues" evidence="4">
    <location>
        <begin position="486"/>
        <end position="499"/>
    </location>
</feature>
<comment type="caution">
    <text evidence="7">The sequence shown here is derived from an EMBL/GenBank/DDBJ whole genome shotgun (WGS) entry which is preliminary data.</text>
</comment>
<dbReference type="Proteomes" id="UP001521184">
    <property type="component" value="Unassembled WGS sequence"/>
</dbReference>
<dbReference type="SUPFAM" id="SSF56059">
    <property type="entry name" value="Glutathione synthetase ATP-binding domain-like"/>
    <property type="match status" value="1"/>
</dbReference>
<sequence length="748" mass="81050">MGSITPSHPTPEKPSILFITANLPTPEDEAAIWIGKIEAYLHDPLAALRARGATVTLRTFQDPSLTAAAIASSYTHILLLAVDRYIHHMPAFTVLLTTTLPAAQRLNPRLRIHNPPAIAAWNANKTYLAELQAVATGFAVPRTAFLDPATTDAAALAAHLAADPRVAAAPSTPIVLKPSIAASGHSTYLIRTPLALTPADGAALDAMRGAAAATGRHDAMLLVQEYLPRVAEADGADGDGGEWSFVVVKGRLTHAVRKRPREGEFRINSAFAGVWEPMEAGDARLTKITKLKRERSEKEEMEDKDVSALNKEQIENAEAAKERKKQYSSRKVTLVTSDGVEIEIERRVAEKSNLIKDLIADFGGHVYDPIPIPNVNEQVMRKIIEWCEQEKNNDSAAAEFLDVDHDTLFEIILVNPLALCDYLIPIANVSPPQAANYLDIAPLLDASCTAVANKITGKTPAGICQLFNIASYPLPQLSPTSSPTAPATPPSAPLPPSRPYNPTLTDIHHARLILQHIPLHSGATLPPELALSIVSLGYRPRLAKTKAQRATYRANSFWRPGPRASVAGLYLSTAPIPHPDAGLGIVKVVPRRVVFRTWAADQGWADFGGDGTFGNSHAWFEASVLRPVGRGDADAAVENVAPGLWEEPGRAREALVGWGWDFVEGEGGRVVWKVCNNITAKAEYSEYTVEWERGVAADAQDNEAVGVGRGFLELLEPGFIVVLWARAEQQCWENSVEKATIEIECEVL</sequence>
<dbReference type="InterPro" id="IPR016897">
    <property type="entry name" value="SKP1"/>
</dbReference>
<protein>
    <recommendedName>
        <fullName evidence="9">SKP1 component POZ domain-containing protein</fullName>
    </recommendedName>
</protein>
<dbReference type="InterPro" id="IPR011333">
    <property type="entry name" value="SKP1/BTB/POZ_sf"/>
</dbReference>
<comment type="similarity">
    <text evidence="1">Belongs to the SKP1 family.</text>
</comment>
<dbReference type="CDD" id="cd18322">
    <property type="entry name" value="BTB_POZ_SKP1"/>
    <property type="match status" value="1"/>
</dbReference>
<gene>
    <name evidence="7" type="ORF">SLS58_010457</name>
</gene>
<dbReference type="SUPFAM" id="SSF54695">
    <property type="entry name" value="POZ domain"/>
    <property type="match status" value="1"/>
</dbReference>
<dbReference type="InterPro" id="IPR036296">
    <property type="entry name" value="SKP1-like_dim_sf"/>
</dbReference>
<name>A0ABR3T6K7_9PEZI</name>
<dbReference type="InterPro" id="IPR016072">
    <property type="entry name" value="Skp1_comp_dimer"/>
</dbReference>
<feature type="domain" description="SKP1 component POZ" evidence="6">
    <location>
        <begin position="331"/>
        <end position="391"/>
    </location>
</feature>
<dbReference type="SMART" id="SM00512">
    <property type="entry name" value="Skp1"/>
    <property type="match status" value="1"/>
</dbReference>